<organism evidence="14 17">
    <name type="scientific">Eisenbergiella tayi</name>
    <dbReference type="NCBI Taxonomy" id="1432052"/>
    <lineage>
        <taxon>Bacteria</taxon>
        <taxon>Bacillati</taxon>
        <taxon>Bacillota</taxon>
        <taxon>Clostridia</taxon>
        <taxon>Lachnospirales</taxon>
        <taxon>Lachnospiraceae</taxon>
        <taxon>Eisenbergiella</taxon>
    </lineage>
</organism>
<dbReference type="InterPro" id="IPR010559">
    <property type="entry name" value="Sig_transdc_His_kin_internal"/>
</dbReference>
<evidence type="ECO:0000256" key="10">
    <source>
        <dbReference type="ARBA" id="ARBA00023012"/>
    </source>
</evidence>
<comment type="caution">
    <text evidence="14">The sequence shown here is derived from an EMBL/GenBank/DDBJ whole genome shotgun (WGS) entry which is preliminary data.</text>
</comment>
<keyword evidence="7 14" id="KW-0418">Kinase</keyword>
<dbReference type="Proteomes" id="UP000094271">
    <property type="component" value="Unassembled WGS sequence"/>
</dbReference>
<comment type="subcellular location">
    <subcellularLocation>
        <location evidence="1">Cell membrane</location>
        <topology evidence="1">Multi-pass membrane protein</topology>
    </subcellularLocation>
</comment>
<dbReference type="GO" id="GO:0000155">
    <property type="term" value="F:phosphorelay sensor kinase activity"/>
    <property type="evidence" value="ECO:0007669"/>
    <property type="project" value="InterPro"/>
</dbReference>
<dbReference type="Pfam" id="PF00672">
    <property type="entry name" value="HAMP"/>
    <property type="match status" value="1"/>
</dbReference>
<keyword evidence="8" id="KW-0067">ATP-binding</keyword>
<keyword evidence="5 12" id="KW-0812">Transmembrane</keyword>
<feature type="domain" description="HAMP" evidence="13">
    <location>
        <begin position="293"/>
        <end position="346"/>
    </location>
</feature>
<dbReference type="CDD" id="cd06225">
    <property type="entry name" value="HAMP"/>
    <property type="match status" value="1"/>
</dbReference>
<evidence type="ECO:0000313" key="14">
    <source>
        <dbReference type="EMBL" id="ODM03318.1"/>
    </source>
</evidence>
<dbReference type="Gene3D" id="3.30.565.10">
    <property type="entry name" value="Histidine kinase-like ATPase, C-terminal domain"/>
    <property type="match status" value="1"/>
</dbReference>
<proteinExistence type="predicted"/>
<reference evidence="14 17" key="1">
    <citation type="submission" date="2016-07" db="EMBL/GenBank/DDBJ databases">
        <title>Characterization of isolates of Eisenbergiella tayi derived from blood cultures, using whole genome sequencing.</title>
        <authorList>
            <person name="Burdz T."/>
            <person name="Wiebe D."/>
            <person name="Huynh C."/>
            <person name="Bernard K."/>
        </authorList>
    </citation>
    <scope>NUCLEOTIDE SEQUENCE [LARGE SCALE GENOMIC DNA]</scope>
    <source>
        <strain evidence="14 17">NML 110608</strain>
    </source>
</reference>
<keyword evidence="2" id="KW-1003">Cell membrane</keyword>
<evidence type="ECO:0000256" key="11">
    <source>
        <dbReference type="ARBA" id="ARBA00023136"/>
    </source>
</evidence>
<dbReference type="Pfam" id="PF02518">
    <property type="entry name" value="HATPase_c"/>
    <property type="match status" value="1"/>
</dbReference>
<dbReference type="PANTHER" id="PTHR34220">
    <property type="entry name" value="SENSOR HISTIDINE KINASE YPDA"/>
    <property type="match status" value="1"/>
</dbReference>
<dbReference type="AlphaFoldDB" id="A0A1E3A3L0"/>
<dbReference type="OrthoDB" id="759642at2"/>
<dbReference type="Pfam" id="PF06580">
    <property type="entry name" value="His_kinase"/>
    <property type="match status" value="1"/>
</dbReference>
<evidence type="ECO:0000256" key="7">
    <source>
        <dbReference type="ARBA" id="ARBA00022777"/>
    </source>
</evidence>
<dbReference type="SMART" id="SM00304">
    <property type="entry name" value="HAMP"/>
    <property type="match status" value="1"/>
</dbReference>
<dbReference type="InterPro" id="IPR036890">
    <property type="entry name" value="HATPase_C_sf"/>
</dbReference>
<evidence type="ECO:0000256" key="9">
    <source>
        <dbReference type="ARBA" id="ARBA00022989"/>
    </source>
</evidence>
<protein>
    <submittedName>
        <fullName evidence="14">Putative sensor-like histidine kinase</fullName>
        <ecNumber evidence="14">2.7.13.3</ecNumber>
    </submittedName>
</protein>
<keyword evidence="3" id="KW-0597">Phosphoprotein</keyword>
<keyword evidence="9 12" id="KW-1133">Transmembrane helix</keyword>
<keyword evidence="19" id="KW-1185">Reference proteome</keyword>
<evidence type="ECO:0000256" key="8">
    <source>
        <dbReference type="ARBA" id="ARBA00022840"/>
    </source>
</evidence>
<dbReference type="GO" id="GO:0005886">
    <property type="term" value="C:plasma membrane"/>
    <property type="evidence" value="ECO:0007669"/>
    <property type="project" value="UniProtKB-SubCell"/>
</dbReference>
<gene>
    <name evidence="15" type="ORF">BEI59_19905</name>
    <name evidence="14" type="ORF">BEI61_04113</name>
    <name evidence="16" type="ORF">BEI63_20125</name>
</gene>
<dbReference type="SUPFAM" id="SSF55874">
    <property type="entry name" value="ATPase domain of HSP90 chaperone/DNA topoisomerase II/histidine kinase"/>
    <property type="match status" value="1"/>
</dbReference>
<dbReference type="PANTHER" id="PTHR34220:SF11">
    <property type="entry name" value="SENSOR PROTEIN KINASE HPTS"/>
    <property type="match status" value="1"/>
</dbReference>
<evidence type="ECO:0000256" key="6">
    <source>
        <dbReference type="ARBA" id="ARBA00022741"/>
    </source>
</evidence>
<dbReference type="PROSITE" id="PS50885">
    <property type="entry name" value="HAMP"/>
    <property type="match status" value="1"/>
</dbReference>
<dbReference type="RefSeq" id="WP_069153825.1">
    <property type="nucleotide sequence ID" value="NZ_DAWDRA010000200.1"/>
</dbReference>
<evidence type="ECO:0000256" key="2">
    <source>
        <dbReference type="ARBA" id="ARBA00022475"/>
    </source>
</evidence>
<keyword evidence="4 14" id="KW-0808">Transferase</keyword>
<sequence length="571" mass="65181">MKKKLQQLSVNTYTLFLLFVVLLFFLALIVFHNYKATSLLLNHVYYNTQDTVVLYQKQIDSELDRIETYLYTVAIDNADYTNLIYKDFGSTSWYSSLYHLNKNFNGALSVYTADGFLFYLPANDTFLFSNQIANISVAMQSTLRNVISGDDIFRDWEITEINGSCYLVRFINIGGARLGALVGVSSLLGSLTNTDSDEVALYLTTPENRLYGPGMESVELNFDILTDTYGIKNIDGQKMLIVQQPLSNGELYLTRMIPYSEVQALNASLNRDAFITTALFLSICLSLVFFVKRQIIRPVTNLTNALEEVSGGNLENHISTAGQLKEYRQMSTTFNEMVTEIKNLKIDVYEDKLQYQELENQYLKQQITPHFMINCLNTAYQLSEPEHLDLSRSMLMDLSRHLRYTLSSGQTVPLHEDLDLVKNYVEMSGIRYPGCLALYSNCPDAFRQAVIVPLLILNFIENTIKYEVVMGKVLEMHIDITSYETNDEIRLHICIWDNGKGFSPKMLARITDPSYPSAGDTSHIGITNVIFRMRHIFPDARFVFSNRPDEGAQIDIEFPYQPYEDTAKQGL</sequence>
<dbReference type="InterPro" id="IPR003594">
    <property type="entry name" value="HATPase_dom"/>
</dbReference>
<dbReference type="Proteomes" id="UP000094869">
    <property type="component" value="Unassembled WGS sequence"/>
</dbReference>
<reference evidence="16 19" key="2">
    <citation type="submission" date="2016-08" db="EMBL/GenBank/DDBJ databases">
        <title>Characterization of Isolates of Eisenbergiella tayi Derived from Blood Cultures, Using Whole Genome Sequencing.</title>
        <authorList>
            <person name="Bernier A.-M."/>
            <person name="Burdz T."/>
            <person name="Wiebe D."/>
            <person name="Bernard K."/>
        </authorList>
    </citation>
    <scope>NUCLEOTIDE SEQUENCE [LARGE SCALE GENOMIC DNA]</scope>
    <source>
        <strain evidence="16 19">NML120146</strain>
    </source>
</reference>
<feature type="transmembrane region" description="Helical" evidence="12">
    <location>
        <begin position="12"/>
        <end position="31"/>
    </location>
</feature>
<evidence type="ECO:0000259" key="13">
    <source>
        <dbReference type="PROSITE" id="PS50885"/>
    </source>
</evidence>
<dbReference type="InterPro" id="IPR050640">
    <property type="entry name" value="Bact_2-comp_sensor_kinase"/>
</dbReference>
<dbReference type="EC" id="2.7.13.3" evidence="14"/>
<evidence type="ECO:0000256" key="5">
    <source>
        <dbReference type="ARBA" id="ARBA00022692"/>
    </source>
</evidence>
<dbReference type="InterPro" id="IPR003660">
    <property type="entry name" value="HAMP_dom"/>
</dbReference>
<name>A0A1E3A3L0_9FIRM</name>
<dbReference type="Gene3D" id="6.10.340.10">
    <property type="match status" value="1"/>
</dbReference>
<evidence type="ECO:0000313" key="16">
    <source>
        <dbReference type="EMBL" id="ODR52039.1"/>
    </source>
</evidence>
<dbReference type="EMBL" id="MEHA01000016">
    <property type="protein sequence ID" value="ODR48656.1"/>
    <property type="molecule type" value="Genomic_DNA"/>
</dbReference>
<evidence type="ECO:0000313" key="17">
    <source>
        <dbReference type="Proteomes" id="UP000094067"/>
    </source>
</evidence>
<keyword evidence="11 12" id="KW-0472">Membrane</keyword>
<accession>A0A1E3A3L0</accession>
<dbReference type="EMBL" id="MEHD01000031">
    <property type="protein sequence ID" value="ODR52039.1"/>
    <property type="molecule type" value="Genomic_DNA"/>
</dbReference>
<dbReference type="GO" id="GO:0005524">
    <property type="term" value="F:ATP binding"/>
    <property type="evidence" value="ECO:0007669"/>
    <property type="project" value="UniProtKB-KW"/>
</dbReference>
<reference evidence="15 18" key="3">
    <citation type="submission" date="2016-08" db="EMBL/GenBank/DDBJ databases">
        <authorList>
            <person name="Seilhamer J.J."/>
        </authorList>
    </citation>
    <scope>NUCLEOTIDE SEQUENCE [LARGE SCALE GENOMIC DNA]</scope>
    <source>
        <strain evidence="15 18">NML150140-1</strain>
    </source>
</reference>
<dbReference type="Proteomes" id="UP000094067">
    <property type="component" value="Unassembled WGS sequence"/>
</dbReference>
<keyword evidence="6" id="KW-0547">Nucleotide-binding</keyword>
<dbReference type="SUPFAM" id="SSF158472">
    <property type="entry name" value="HAMP domain-like"/>
    <property type="match status" value="1"/>
</dbReference>
<evidence type="ECO:0000313" key="15">
    <source>
        <dbReference type="EMBL" id="ODR48656.1"/>
    </source>
</evidence>
<evidence type="ECO:0000256" key="4">
    <source>
        <dbReference type="ARBA" id="ARBA00022679"/>
    </source>
</evidence>
<evidence type="ECO:0000313" key="18">
    <source>
        <dbReference type="Proteomes" id="UP000094271"/>
    </source>
</evidence>
<keyword evidence="10" id="KW-0902">Two-component regulatory system</keyword>
<evidence type="ECO:0000256" key="1">
    <source>
        <dbReference type="ARBA" id="ARBA00004651"/>
    </source>
</evidence>
<evidence type="ECO:0000256" key="3">
    <source>
        <dbReference type="ARBA" id="ARBA00022553"/>
    </source>
</evidence>
<evidence type="ECO:0000256" key="12">
    <source>
        <dbReference type="SAM" id="Phobius"/>
    </source>
</evidence>
<dbReference type="EMBL" id="MCGH01000003">
    <property type="protein sequence ID" value="ODM03318.1"/>
    <property type="molecule type" value="Genomic_DNA"/>
</dbReference>
<evidence type="ECO:0000313" key="19">
    <source>
        <dbReference type="Proteomes" id="UP000094869"/>
    </source>
</evidence>